<keyword evidence="2" id="KW-0677">Repeat</keyword>
<dbReference type="Proteomes" id="UP000824469">
    <property type="component" value="Unassembled WGS sequence"/>
</dbReference>
<dbReference type="Pfam" id="PF08263">
    <property type="entry name" value="LRRNT_2"/>
    <property type="match status" value="1"/>
</dbReference>
<feature type="non-terminal residue" evidence="4">
    <location>
        <position position="1"/>
    </location>
</feature>
<proteinExistence type="predicted"/>
<dbReference type="EMBL" id="JAHRHJ020000004">
    <property type="protein sequence ID" value="KAH9319075.1"/>
    <property type="molecule type" value="Genomic_DNA"/>
</dbReference>
<organism evidence="4 5">
    <name type="scientific">Taxus chinensis</name>
    <name type="common">Chinese yew</name>
    <name type="synonym">Taxus wallichiana var. chinensis</name>
    <dbReference type="NCBI Taxonomy" id="29808"/>
    <lineage>
        <taxon>Eukaryota</taxon>
        <taxon>Viridiplantae</taxon>
        <taxon>Streptophyta</taxon>
        <taxon>Embryophyta</taxon>
        <taxon>Tracheophyta</taxon>
        <taxon>Spermatophyta</taxon>
        <taxon>Pinopsida</taxon>
        <taxon>Pinidae</taxon>
        <taxon>Conifers II</taxon>
        <taxon>Cupressales</taxon>
        <taxon>Taxaceae</taxon>
        <taxon>Taxus</taxon>
    </lineage>
</organism>
<dbReference type="InterPro" id="IPR032675">
    <property type="entry name" value="LRR_dom_sf"/>
</dbReference>
<dbReference type="AlphaFoldDB" id="A0AA38GCV3"/>
<accession>A0AA38GCV3</accession>
<evidence type="ECO:0000256" key="1">
    <source>
        <dbReference type="ARBA" id="ARBA00022614"/>
    </source>
</evidence>
<feature type="non-terminal residue" evidence="4">
    <location>
        <position position="68"/>
    </location>
</feature>
<evidence type="ECO:0000256" key="2">
    <source>
        <dbReference type="ARBA" id="ARBA00022737"/>
    </source>
</evidence>
<gene>
    <name evidence="4" type="ORF">KI387_020844</name>
</gene>
<keyword evidence="1" id="KW-0433">Leucine-rich repeat</keyword>
<name>A0AA38GCV3_TAXCH</name>
<reference evidence="4 5" key="1">
    <citation type="journal article" date="2021" name="Nat. Plants">
        <title>The Taxus genome provides insights into paclitaxel biosynthesis.</title>
        <authorList>
            <person name="Xiong X."/>
            <person name="Gou J."/>
            <person name="Liao Q."/>
            <person name="Li Y."/>
            <person name="Zhou Q."/>
            <person name="Bi G."/>
            <person name="Li C."/>
            <person name="Du R."/>
            <person name="Wang X."/>
            <person name="Sun T."/>
            <person name="Guo L."/>
            <person name="Liang H."/>
            <person name="Lu P."/>
            <person name="Wu Y."/>
            <person name="Zhang Z."/>
            <person name="Ro D.K."/>
            <person name="Shang Y."/>
            <person name="Huang S."/>
            <person name="Yan J."/>
        </authorList>
    </citation>
    <scope>NUCLEOTIDE SEQUENCE [LARGE SCALE GENOMIC DNA]</scope>
    <source>
        <strain evidence="4">Ta-2019</strain>
    </source>
</reference>
<comment type="caution">
    <text evidence="4">The sequence shown here is derived from an EMBL/GenBank/DDBJ whole genome shotgun (WGS) entry which is preliminary data.</text>
</comment>
<protein>
    <recommendedName>
        <fullName evidence="3">Leucine-rich repeat-containing N-terminal plant-type domain-containing protein</fullName>
    </recommendedName>
</protein>
<evidence type="ECO:0000313" key="5">
    <source>
        <dbReference type="Proteomes" id="UP000824469"/>
    </source>
</evidence>
<evidence type="ECO:0000259" key="3">
    <source>
        <dbReference type="Pfam" id="PF08263"/>
    </source>
</evidence>
<keyword evidence="5" id="KW-1185">Reference proteome</keyword>
<evidence type="ECO:0000313" key="4">
    <source>
        <dbReference type="EMBL" id="KAH9319075.1"/>
    </source>
</evidence>
<feature type="domain" description="Leucine-rich repeat-containing N-terminal plant-type" evidence="3">
    <location>
        <begin position="9"/>
        <end position="50"/>
    </location>
</feature>
<dbReference type="OMA" id="WTVNNSE"/>
<dbReference type="InterPro" id="IPR013210">
    <property type="entry name" value="LRR_N_plant-typ"/>
</dbReference>
<sequence>QDGSDNDDHESDVENLLSFKNAITLNPMQSLSTWTVNNSEQLCSWNGIWCRKGTQRVVAIILPQLGLE</sequence>
<dbReference type="Gene3D" id="3.80.10.10">
    <property type="entry name" value="Ribonuclease Inhibitor"/>
    <property type="match status" value="1"/>
</dbReference>